<dbReference type="CDD" id="cd09904">
    <property type="entry name" value="H3TH_XPG"/>
    <property type="match status" value="1"/>
</dbReference>
<dbReference type="FunFam" id="3.40.50.1010:FF:000023">
    <property type="entry name" value="DNA repair protein complementing XP-G cells"/>
    <property type="match status" value="1"/>
</dbReference>
<evidence type="ECO:0000259" key="16">
    <source>
        <dbReference type="SMART" id="SM00484"/>
    </source>
</evidence>
<feature type="region of interest" description="Disordered" evidence="15">
    <location>
        <begin position="147"/>
        <end position="179"/>
    </location>
</feature>
<feature type="compositionally biased region" description="Basic and acidic residues" evidence="15">
    <location>
        <begin position="1163"/>
        <end position="1191"/>
    </location>
</feature>
<gene>
    <name evidence="18" type="primary">LOC109887070</name>
</gene>
<evidence type="ECO:0000313" key="19">
    <source>
        <dbReference type="Proteomes" id="UP000694557"/>
    </source>
</evidence>
<dbReference type="GO" id="GO:0016788">
    <property type="term" value="F:hydrolase activity, acting on ester bonds"/>
    <property type="evidence" value="ECO:0007669"/>
    <property type="project" value="InterPro"/>
</dbReference>
<feature type="domain" description="XPG N-terminal" evidence="17">
    <location>
        <begin position="1"/>
        <end position="98"/>
    </location>
</feature>
<dbReference type="Pfam" id="PF00752">
    <property type="entry name" value="XPG_N"/>
    <property type="match status" value="1"/>
</dbReference>
<evidence type="ECO:0000256" key="13">
    <source>
        <dbReference type="ARBA" id="ARBA00023204"/>
    </source>
</evidence>
<dbReference type="GeneTree" id="ENSGT00940000163631"/>
<dbReference type="InterPro" id="IPR036279">
    <property type="entry name" value="5-3_exonuclease_C_sf"/>
</dbReference>
<evidence type="ECO:0000256" key="1">
    <source>
        <dbReference type="ARBA" id="ARBA00001946"/>
    </source>
</evidence>
<comment type="cofactor">
    <cofactor evidence="1">
        <name>Mg(2+)</name>
        <dbReference type="ChEBI" id="CHEBI:18420"/>
    </cofactor>
</comment>
<feature type="region of interest" description="Disordered" evidence="15">
    <location>
        <begin position="434"/>
        <end position="475"/>
    </location>
</feature>
<feature type="region of interest" description="Disordered" evidence="15">
    <location>
        <begin position="540"/>
        <end position="680"/>
    </location>
</feature>
<dbReference type="SMART" id="SM00485">
    <property type="entry name" value="XPGN"/>
    <property type="match status" value="1"/>
</dbReference>
<dbReference type="GO" id="GO:0009411">
    <property type="term" value="P:response to UV"/>
    <property type="evidence" value="ECO:0007669"/>
    <property type="project" value="UniProtKB-ARBA"/>
</dbReference>
<dbReference type="Ensembl" id="ENSOKIT00005111047.1">
    <property type="protein sequence ID" value="ENSOKIP00005103593.1"/>
    <property type="gene ID" value="ENSOKIG00005045574.1"/>
</dbReference>
<feature type="compositionally biased region" description="Basic and acidic residues" evidence="15">
    <location>
        <begin position="1026"/>
        <end position="1037"/>
    </location>
</feature>
<dbReference type="PANTHER" id="PTHR16171:SF11">
    <property type="entry name" value="DNA EXCISION REPAIR PROTEIN ERCC-5"/>
    <property type="match status" value="1"/>
</dbReference>
<dbReference type="InterPro" id="IPR008918">
    <property type="entry name" value="HhH2"/>
</dbReference>
<evidence type="ECO:0000256" key="9">
    <source>
        <dbReference type="ARBA" id="ARBA00022763"/>
    </source>
</evidence>
<name>A0A8C7KMX4_ONCKI</name>
<reference evidence="18" key="2">
    <citation type="submission" date="2025-09" db="UniProtKB">
        <authorList>
            <consortium name="Ensembl"/>
        </authorList>
    </citation>
    <scope>IDENTIFICATION</scope>
</reference>
<keyword evidence="13" id="KW-0234">DNA repair</keyword>
<evidence type="ECO:0000256" key="3">
    <source>
        <dbReference type="ARBA" id="ARBA00004286"/>
    </source>
</evidence>
<evidence type="ECO:0000256" key="5">
    <source>
        <dbReference type="ARBA" id="ARBA00022454"/>
    </source>
</evidence>
<keyword evidence="10" id="KW-0378">Hydrolase</keyword>
<feature type="compositionally biased region" description="Basic and acidic residues" evidence="15">
    <location>
        <begin position="979"/>
        <end position="1007"/>
    </location>
</feature>
<evidence type="ECO:0000256" key="7">
    <source>
        <dbReference type="ARBA" id="ARBA00022723"/>
    </source>
</evidence>
<keyword evidence="6" id="KW-0540">Nuclease</keyword>
<keyword evidence="11" id="KW-0460">Magnesium</keyword>
<dbReference type="AlphaFoldDB" id="A0A8C7KMX4"/>
<keyword evidence="14" id="KW-0539">Nucleus</keyword>
<dbReference type="PRINTS" id="PR00853">
    <property type="entry name" value="XPGRADSUPER"/>
</dbReference>
<evidence type="ECO:0000259" key="17">
    <source>
        <dbReference type="SMART" id="SM00485"/>
    </source>
</evidence>
<dbReference type="Gene3D" id="1.10.150.20">
    <property type="entry name" value="5' to 3' exonuclease, C-terminal subdomain"/>
    <property type="match status" value="1"/>
</dbReference>
<protein>
    <submittedName>
        <fullName evidence="18">Excision repair cross-complementation group 5</fullName>
    </submittedName>
</protein>
<evidence type="ECO:0000256" key="11">
    <source>
        <dbReference type="ARBA" id="ARBA00022842"/>
    </source>
</evidence>
<reference evidence="18" key="1">
    <citation type="submission" date="2025-08" db="UniProtKB">
        <authorList>
            <consortium name="Ensembl"/>
        </authorList>
    </citation>
    <scope>IDENTIFICATION</scope>
</reference>
<dbReference type="SUPFAM" id="SSF88723">
    <property type="entry name" value="PIN domain-like"/>
    <property type="match status" value="1"/>
</dbReference>
<dbReference type="SMART" id="SM00279">
    <property type="entry name" value="HhH2"/>
    <property type="match status" value="1"/>
</dbReference>
<evidence type="ECO:0000256" key="10">
    <source>
        <dbReference type="ARBA" id="ARBA00022801"/>
    </source>
</evidence>
<dbReference type="FunFam" id="1.10.150.20:FF:000037">
    <property type="entry name" value="DNA repair protein complementing XP-G cells homolog"/>
    <property type="match status" value="1"/>
</dbReference>
<evidence type="ECO:0000313" key="18">
    <source>
        <dbReference type="Ensembl" id="ENSOKIP00005103593.1"/>
    </source>
</evidence>
<dbReference type="GO" id="GO:0005634">
    <property type="term" value="C:nucleus"/>
    <property type="evidence" value="ECO:0007669"/>
    <property type="project" value="UniProtKB-SubCell"/>
</dbReference>
<keyword evidence="5" id="KW-0158">Chromosome</keyword>
<dbReference type="Gene3D" id="3.40.50.1010">
    <property type="entry name" value="5'-nuclease"/>
    <property type="match status" value="2"/>
</dbReference>
<evidence type="ECO:0000256" key="14">
    <source>
        <dbReference type="ARBA" id="ARBA00023242"/>
    </source>
</evidence>
<dbReference type="SMART" id="SM00484">
    <property type="entry name" value="XPGI"/>
    <property type="match status" value="1"/>
</dbReference>
<dbReference type="PROSITE" id="PS00842">
    <property type="entry name" value="XPG_2"/>
    <property type="match status" value="1"/>
</dbReference>
<evidence type="ECO:0000256" key="4">
    <source>
        <dbReference type="ARBA" id="ARBA00005283"/>
    </source>
</evidence>
<feature type="compositionally biased region" description="Basic and acidic residues" evidence="15">
    <location>
        <begin position="562"/>
        <end position="599"/>
    </location>
</feature>
<feature type="compositionally biased region" description="Pro residues" evidence="15">
    <location>
        <begin position="664"/>
        <end position="677"/>
    </location>
</feature>
<feature type="compositionally biased region" description="Basic and acidic residues" evidence="15">
    <location>
        <begin position="1052"/>
        <end position="1061"/>
    </location>
</feature>
<dbReference type="InterPro" id="IPR006085">
    <property type="entry name" value="XPG_DNA_repair_N"/>
</dbReference>
<feature type="compositionally biased region" description="Acidic residues" evidence="15">
    <location>
        <begin position="600"/>
        <end position="623"/>
    </location>
</feature>
<feature type="region of interest" description="Disordered" evidence="15">
    <location>
        <begin position="313"/>
        <end position="340"/>
    </location>
</feature>
<dbReference type="PRINTS" id="PR00066">
    <property type="entry name" value="XRODRMPGMNTG"/>
</dbReference>
<dbReference type="FunFam" id="3.40.50.1010:FF:000022">
    <property type="entry name" value="DNA repair protein complementing XP-G cells homolog"/>
    <property type="match status" value="1"/>
</dbReference>
<dbReference type="GO" id="GO:0046872">
    <property type="term" value="F:metal ion binding"/>
    <property type="evidence" value="ECO:0007669"/>
    <property type="project" value="UniProtKB-KW"/>
</dbReference>
<evidence type="ECO:0000256" key="15">
    <source>
        <dbReference type="SAM" id="MobiDB-lite"/>
    </source>
</evidence>
<keyword evidence="8" id="KW-0255">Endonuclease</keyword>
<dbReference type="InterPro" id="IPR019974">
    <property type="entry name" value="XPG_CS"/>
</dbReference>
<accession>A0A8C7KMX4</accession>
<evidence type="ECO:0000256" key="12">
    <source>
        <dbReference type="ARBA" id="ARBA00023125"/>
    </source>
</evidence>
<feature type="region of interest" description="Disordered" evidence="15">
    <location>
        <begin position="353"/>
        <end position="390"/>
    </location>
</feature>
<dbReference type="InterPro" id="IPR006086">
    <property type="entry name" value="XPG-I_dom"/>
</dbReference>
<dbReference type="InterPro" id="IPR001044">
    <property type="entry name" value="XPG/Rad2_eukaryotes"/>
</dbReference>
<dbReference type="CDD" id="cd09868">
    <property type="entry name" value="PIN_XPG_RAD2"/>
    <property type="match status" value="2"/>
</dbReference>
<comment type="subcellular location">
    <subcellularLocation>
        <location evidence="3">Chromosome</location>
    </subcellularLocation>
    <subcellularLocation>
        <location evidence="2">Nucleus</location>
    </subcellularLocation>
</comment>
<dbReference type="Proteomes" id="UP000694557">
    <property type="component" value="Unassembled WGS sequence"/>
</dbReference>
<dbReference type="SUPFAM" id="SSF47807">
    <property type="entry name" value="5' to 3' exonuclease, C-terminal subdomain"/>
    <property type="match status" value="1"/>
</dbReference>
<comment type="similarity">
    <text evidence="4">Belongs to the XPG/RAD2 endonuclease family. XPG subfamily.</text>
</comment>
<feature type="compositionally biased region" description="Basic residues" evidence="15">
    <location>
        <begin position="1150"/>
        <end position="1160"/>
    </location>
</feature>
<evidence type="ECO:0000256" key="8">
    <source>
        <dbReference type="ARBA" id="ARBA00022759"/>
    </source>
</evidence>
<keyword evidence="12" id="KW-0238">DNA-binding</keyword>
<dbReference type="InterPro" id="IPR029060">
    <property type="entry name" value="PIN-like_dom_sf"/>
</dbReference>
<feature type="domain" description="XPG-I" evidence="16">
    <location>
        <begin position="734"/>
        <end position="803"/>
    </location>
</feature>
<proteinExistence type="inferred from homology"/>
<dbReference type="GO" id="GO:0004520">
    <property type="term" value="F:DNA endonuclease activity"/>
    <property type="evidence" value="ECO:0007669"/>
    <property type="project" value="TreeGrafter"/>
</dbReference>
<dbReference type="Pfam" id="PF00867">
    <property type="entry name" value="XPG_I"/>
    <property type="match status" value="1"/>
</dbReference>
<evidence type="ECO:0000256" key="6">
    <source>
        <dbReference type="ARBA" id="ARBA00022722"/>
    </source>
</evidence>
<keyword evidence="19" id="KW-1185">Reference proteome</keyword>
<keyword evidence="7" id="KW-0479">Metal-binding</keyword>
<dbReference type="PANTHER" id="PTHR16171">
    <property type="entry name" value="DNA REPAIR PROTEIN COMPLEMENTING XP-G CELLS-RELATED"/>
    <property type="match status" value="1"/>
</dbReference>
<sequence length="1191" mass="132320">MGVHGLWKLLETTGKPINPETLEGKILAVDISIWLNQAVKGVRDREGNSVQNAHLLTLFHRLCKLLFFRIRPVFVFDGDAPLIKKQTLAIRRQRKEEKTMESKQTNDKLLKTFLKRQAIKAALGERSQDHLPSLSAVRREEDMFMLPALPAQEEERERSSSEEEEQEEEDSRHIYQGDFYEDSNSVDINSEEFSAMPPEVKHEILKDMKEFSKRRRTMYHTPPERSGDFSQYQLAGLLQRNKLNVRLEGVEREMSNRSAGNAPGVELYNQGEGHSVETRRLLSEDSTHYILIKGRVRTGGGERPEPLWRPISEEESLEEGPSSSSKHPQDPNPILGDTAPISPRTLKAIQAAMDSSFSDEEEEDSSWGRGGSRAEEEEEGGGSVSPRTLLAIQRATGEELDVGLSPYATMIGSSPVKPHPPSPLRPANRLFVISSSEEETEGKDTPLRTTLTNEDMLGVEKGDEQQSPLPLRLPIPPADRVLLSMEEETVTRRSSEEEILRRNREELEQAIDNRNRAFRSAVGQGDSLGQALCVIPPSGLGLNREEETGRSSLVTGPLPPSQEERNGQNTGEERNGQNTGEERNGQILKMEDGKEHSEDSDSESFVDVSEGEELKEEETDDSLIEVVGGTPAKAQEDVAKKEEEEEALSSRAIPLEEREEEEPQPPTEPSPAPPAPASFPLLNEWEDINVDELVALESSLGEQQSRLREQKQQQERIAATVTGQMCLESQELLRLFGVPFLVAPGEAEAQCAALDRTDQTHGTITDDSDVWLFGGRHVYKNFFSQNKYLEYYQYVDLQNQLGVDRTKLINLAYLLGSDYTEGVPGVGYVTGMEILNEFPGPGTEPVSMFSEWWSLAQQQQRLTSDPRDSKVKRKLRGLQLRPGFPNPAVATAYLQPSVDLSESSFSWGLFLNPQPTFCESRFGWNSRKTEETLHPVIKQLNTQQTQLRIDSFFRLEQQERQAIKSQRLRRAVTCIKRKEREDGGREEREDGGREEREDGGREEREDGGREEEEEGTGSPSKAKRGKGSEPKQRKGEVEGTGGFLGVEVSKPAQEDVGRANHDVGVASQEREKVGVVSQNMGGANLAVGGASQQRKEVLPPPNNGVPQPKLLPNRTEQNDSSSSGDDSDGDSGVAMVTAQSVFRGQPRGGRGGKRGGRGGKRGGGGEREAGGGEREAGGEAEEGRHCENYQL</sequence>
<dbReference type="InterPro" id="IPR006084">
    <property type="entry name" value="XPG/Rad2"/>
</dbReference>
<feature type="region of interest" description="Disordered" evidence="15">
    <location>
        <begin position="979"/>
        <end position="1191"/>
    </location>
</feature>
<dbReference type="GO" id="GO:0003697">
    <property type="term" value="F:single-stranded DNA binding"/>
    <property type="evidence" value="ECO:0007669"/>
    <property type="project" value="InterPro"/>
</dbReference>
<organism evidence="18 19">
    <name type="scientific">Oncorhynchus kisutch</name>
    <name type="common">Coho salmon</name>
    <name type="synonym">Salmo kisutch</name>
    <dbReference type="NCBI Taxonomy" id="8019"/>
    <lineage>
        <taxon>Eukaryota</taxon>
        <taxon>Metazoa</taxon>
        <taxon>Chordata</taxon>
        <taxon>Craniata</taxon>
        <taxon>Vertebrata</taxon>
        <taxon>Euteleostomi</taxon>
        <taxon>Actinopterygii</taxon>
        <taxon>Neopterygii</taxon>
        <taxon>Teleostei</taxon>
        <taxon>Protacanthopterygii</taxon>
        <taxon>Salmoniformes</taxon>
        <taxon>Salmonidae</taxon>
        <taxon>Salmoninae</taxon>
        <taxon>Oncorhynchus</taxon>
    </lineage>
</organism>
<keyword evidence="9" id="KW-0227">DNA damage</keyword>
<dbReference type="GO" id="GO:0006289">
    <property type="term" value="P:nucleotide-excision repair"/>
    <property type="evidence" value="ECO:0007669"/>
    <property type="project" value="InterPro"/>
</dbReference>
<dbReference type="GO" id="GO:0005694">
    <property type="term" value="C:chromosome"/>
    <property type="evidence" value="ECO:0007669"/>
    <property type="project" value="UniProtKB-SubCell"/>
</dbReference>
<evidence type="ECO:0000256" key="2">
    <source>
        <dbReference type="ARBA" id="ARBA00004123"/>
    </source>
</evidence>